<dbReference type="GO" id="GO:0005615">
    <property type="term" value="C:extracellular space"/>
    <property type="evidence" value="ECO:0007669"/>
    <property type="project" value="TreeGrafter"/>
</dbReference>
<dbReference type="PROSITE" id="PS51233">
    <property type="entry name" value="VWFD"/>
    <property type="match status" value="1"/>
</dbReference>
<keyword evidence="1" id="KW-1015">Disulfide bond</keyword>
<feature type="domain" description="VWFD" evidence="3">
    <location>
        <begin position="13"/>
        <end position="126"/>
    </location>
</feature>
<sequence length="126" mass="13533">MGEWVCTQVPCGARCGAVGDPHYTTFDGLRYNFMGHCTYTLLKTENITIDAENVACSGAITEAMNLSPYHGEGKPSCTKAVYIQHFGANINLKQGGFILVNGKEVTALPAKVGDIKIRAASSLFIM</sequence>
<dbReference type="AlphaFoldDB" id="A0A8S4R0J4"/>
<feature type="non-terminal residue" evidence="4">
    <location>
        <position position="1"/>
    </location>
</feature>
<evidence type="ECO:0000256" key="2">
    <source>
        <dbReference type="ARBA" id="ARBA00023180"/>
    </source>
</evidence>
<dbReference type="Proteomes" id="UP000838756">
    <property type="component" value="Unassembled WGS sequence"/>
</dbReference>
<organism evidence="4 5">
    <name type="scientific">Pararge aegeria aegeria</name>
    <dbReference type="NCBI Taxonomy" id="348720"/>
    <lineage>
        <taxon>Eukaryota</taxon>
        <taxon>Metazoa</taxon>
        <taxon>Ecdysozoa</taxon>
        <taxon>Arthropoda</taxon>
        <taxon>Hexapoda</taxon>
        <taxon>Insecta</taxon>
        <taxon>Pterygota</taxon>
        <taxon>Neoptera</taxon>
        <taxon>Endopterygota</taxon>
        <taxon>Lepidoptera</taxon>
        <taxon>Glossata</taxon>
        <taxon>Ditrysia</taxon>
        <taxon>Papilionoidea</taxon>
        <taxon>Nymphalidae</taxon>
        <taxon>Satyrinae</taxon>
        <taxon>Satyrini</taxon>
        <taxon>Parargina</taxon>
        <taxon>Pararge</taxon>
    </lineage>
</organism>
<dbReference type="GO" id="GO:0031012">
    <property type="term" value="C:extracellular matrix"/>
    <property type="evidence" value="ECO:0007669"/>
    <property type="project" value="TreeGrafter"/>
</dbReference>
<dbReference type="PANTHER" id="PTHR11339:SF386">
    <property type="entry name" value="HEMOLECTIN, ISOFORM A"/>
    <property type="match status" value="1"/>
</dbReference>
<protein>
    <submittedName>
        <fullName evidence="4">Jg27326 protein</fullName>
    </submittedName>
</protein>
<name>A0A8S4R0J4_9NEOP</name>
<comment type="caution">
    <text evidence="4">The sequence shown here is derived from an EMBL/GenBank/DDBJ whole genome shotgun (WGS) entry which is preliminary data.</text>
</comment>
<dbReference type="SMART" id="SM00216">
    <property type="entry name" value="VWD"/>
    <property type="match status" value="1"/>
</dbReference>
<proteinExistence type="predicted"/>
<dbReference type="InterPro" id="IPR050780">
    <property type="entry name" value="Mucin_vWF_Thrombospondin_sf"/>
</dbReference>
<evidence type="ECO:0000256" key="1">
    <source>
        <dbReference type="ARBA" id="ARBA00023157"/>
    </source>
</evidence>
<dbReference type="PANTHER" id="PTHR11339">
    <property type="entry name" value="EXTRACELLULAR MATRIX GLYCOPROTEIN RELATED"/>
    <property type="match status" value="1"/>
</dbReference>
<reference evidence="4" key="1">
    <citation type="submission" date="2022-03" db="EMBL/GenBank/DDBJ databases">
        <authorList>
            <person name="Lindestad O."/>
        </authorList>
    </citation>
    <scope>NUCLEOTIDE SEQUENCE</scope>
</reference>
<evidence type="ECO:0000259" key="3">
    <source>
        <dbReference type="PROSITE" id="PS51233"/>
    </source>
</evidence>
<gene>
    <name evidence="4" type="primary">jg27326</name>
    <name evidence="4" type="ORF">PAEG_LOCUS8372</name>
</gene>
<dbReference type="InterPro" id="IPR001846">
    <property type="entry name" value="VWF_type-D"/>
</dbReference>
<dbReference type="EMBL" id="CAKXAJ010024256">
    <property type="protein sequence ID" value="CAH2228575.1"/>
    <property type="molecule type" value="Genomic_DNA"/>
</dbReference>
<evidence type="ECO:0000313" key="4">
    <source>
        <dbReference type="EMBL" id="CAH2228575.1"/>
    </source>
</evidence>
<accession>A0A8S4R0J4</accession>
<keyword evidence="5" id="KW-1185">Reference proteome</keyword>
<dbReference type="OrthoDB" id="6262482at2759"/>
<evidence type="ECO:0000313" key="5">
    <source>
        <dbReference type="Proteomes" id="UP000838756"/>
    </source>
</evidence>
<feature type="non-terminal residue" evidence="4">
    <location>
        <position position="126"/>
    </location>
</feature>
<keyword evidence="2" id="KW-0325">Glycoprotein</keyword>
<dbReference type="Pfam" id="PF00094">
    <property type="entry name" value="VWD"/>
    <property type="match status" value="1"/>
</dbReference>